<dbReference type="InterPro" id="IPR036400">
    <property type="entry name" value="Cyt_B5-like_heme/steroid_sf"/>
</dbReference>
<dbReference type="FunFam" id="3.10.120.10:FF:000002">
    <property type="entry name" value="Cytochrome b5 type B"/>
    <property type="match status" value="1"/>
</dbReference>
<comment type="caution">
    <text evidence="10">The sequence shown here is derived from an EMBL/GenBank/DDBJ whole genome shotgun (WGS) entry which is preliminary data.</text>
</comment>
<dbReference type="GO" id="GO:0046872">
    <property type="term" value="F:metal ion binding"/>
    <property type="evidence" value="ECO:0007669"/>
    <property type="project" value="UniProtKB-UniRule"/>
</dbReference>
<name>A0AA35SLK6_GEOBA</name>
<evidence type="ECO:0000313" key="10">
    <source>
        <dbReference type="EMBL" id="CAI8030831.1"/>
    </source>
</evidence>
<dbReference type="SMART" id="SM01117">
    <property type="entry name" value="Cyt-b5"/>
    <property type="match status" value="1"/>
</dbReference>
<dbReference type="Proteomes" id="UP001174909">
    <property type="component" value="Unassembled WGS sequence"/>
</dbReference>
<dbReference type="InterPro" id="IPR018506">
    <property type="entry name" value="Cyt_B5_heme-BS"/>
</dbReference>
<dbReference type="AlphaFoldDB" id="A0AA35SLK6"/>
<proteinExistence type="inferred from homology"/>
<evidence type="ECO:0000256" key="8">
    <source>
        <dbReference type="RuleBase" id="RU362121"/>
    </source>
</evidence>
<feature type="domain" description="Cytochrome b5 heme-binding" evidence="9">
    <location>
        <begin position="2"/>
        <end position="78"/>
    </location>
</feature>
<evidence type="ECO:0000259" key="9">
    <source>
        <dbReference type="PROSITE" id="PS50255"/>
    </source>
</evidence>
<evidence type="ECO:0000256" key="7">
    <source>
        <dbReference type="ARBA" id="ARBA00038168"/>
    </source>
</evidence>
<organism evidence="10 11">
    <name type="scientific">Geodia barretti</name>
    <name type="common">Barrett's horny sponge</name>
    <dbReference type="NCBI Taxonomy" id="519541"/>
    <lineage>
        <taxon>Eukaryota</taxon>
        <taxon>Metazoa</taxon>
        <taxon>Porifera</taxon>
        <taxon>Demospongiae</taxon>
        <taxon>Heteroscleromorpha</taxon>
        <taxon>Tetractinellida</taxon>
        <taxon>Astrophorina</taxon>
        <taxon>Geodiidae</taxon>
        <taxon>Geodia</taxon>
    </lineage>
</organism>
<keyword evidence="3" id="KW-0812">Transmembrane</keyword>
<evidence type="ECO:0000256" key="2">
    <source>
        <dbReference type="ARBA" id="ARBA00022617"/>
    </source>
</evidence>
<comment type="subcellular location">
    <subcellularLocation>
        <location evidence="1">Membrane</location>
    </subcellularLocation>
</comment>
<dbReference type="PROSITE" id="PS50255">
    <property type="entry name" value="CYTOCHROME_B5_2"/>
    <property type="match status" value="1"/>
</dbReference>
<protein>
    <submittedName>
        <fullName evidence="10">Cytochrome b5</fullName>
    </submittedName>
</protein>
<evidence type="ECO:0000256" key="6">
    <source>
        <dbReference type="ARBA" id="ARBA00023136"/>
    </source>
</evidence>
<evidence type="ECO:0000256" key="5">
    <source>
        <dbReference type="ARBA" id="ARBA00023004"/>
    </source>
</evidence>
<dbReference type="GO" id="GO:0016020">
    <property type="term" value="C:membrane"/>
    <property type="evidence" value="ECO:0007669"/>
    <property type="project" value="UniProtKB-SubCell"/>
</dbReference>
<evidence type="ECO:0000256" key="4">
    <source>
        <dbReference type="ARBA" id="ARBA00022723"/>
    </source>
</evidence>
<gene>
    <name evidence="10" type="ORF">GBAR_LOCUS17485</name>
</gene>
<dbReference type="InterPro" id="IPR001199">
    <property type="entry name" value="Cyt_B5-like_heme/steroid-bd"/>
</dbReference>
<dbReference type="PANTHER" id="PTHR19359:SF14">
    <property type="entry name" value="CYTOCHROME B5 A"/>
    <property type="match status" value="1"/>
</dbReference>
<evidence type="ECO:0000313" key="11">
    <source>
        <dbReference type="Proteomes" id="UP001174909"/>
    </source>
</evidence>
<dbReference type="InterPro" id="IPR050668">
    <property type="entry name" value="Cytochrome_b5"/>
</dbReference>
<keyword evidence="2 8" id="KW-0349">Heme</keyword>
<sequence>MSQQLPWSEIEKHADISSCWVVIHGKVYDLTAFVSEHPGGPDILLDVAGGDGSELFEDIGHTSSARAMMTQYAIGEVED</sequence>
<dbReference type="Pfam" id="PF00173">
    <property type="entry name" value="Cyt-b5"/>
    <property type="match status" value="1"/>
</dbReference>
<evidence type="ECO:0000256" key="1">
    <source>
        <dbReference type="ARBA" id="ARBA00004370"/>
    </source>
</evidence>
<keyword evidence="6" id="KW-0472">Membrane</keyword>
<keyword evidence="4 8" id="KW-0479">Metal-binding</keyword>
<accession>A0AA35SLK6</accession>
<dbReference type="GO" id="GO:0020037">
    <property type="term" value="F:heme binding"/>
    <property type="evidence" value="ECO:0007669"/>
    <property type="project" value="UniProtKB-UniRule"/>
</dbReference>
<dbReference type="PRINTS" id="PR00363">
    <property type="entry name" value="CYTOCHROMEB5"/>
</dbReference>
<keyword evidence="5 8" id="KW-0408">Iron</keyword>
<dbReference type="SUPFAM" id="SSF55856">
    <property type="entry name" value="Cytochrome b5-like heme/steroid binding domain"/>
    <property type="match status" value="1"/>
</dbReference>
<dbReference type="Gene3D" id="3.10.120.10">
    <property type="entry name" value="Cytochrome b5-like heme/steroid binding domain"/>
    <property type="match status" value="1"/>
</dbReference>
<evidence type="ECO:0000256" key="3">
    <source>
        <dbReference type="ARBA" id="ARBA00022692"/>
    </source>
</evidence>
<comment type="similarity">
    <text evidence="7 8">Belongs to the cytochrome b5 family.</text>
</comment>
<dbReference type="EMBL" id="CASHTH010002502">
    <property type="protein sequence ID" value="CAI8030831.1"/>
    <property type="molecule type" value="Genomic_DNA"/>
</dbReference>
<reference evidence="10" key="1">
    <citation type="submission" date="2023-03" db="EMBL/GenBank/DDBJ databases">
        <authorList>
            <person name="Steffen K."/>
            <person name="Cardenas P."/>
        </authorList>
    </citation>
    <scope>NUCLEOTIDE SEQUENCE</scope>
</reference>
<dbReference type="PROSITE" id="PS00191">
    <property type="entry name" value="CYTOCHROME_B5_1"/>
    <property type="match status" value="1"/>
</dbReference>
<keyword evidence="11" id="KW-1185">Reference proteome</keyword>
<dbReference type="PANTHER" id="PTHR19359">
    <property type="entry name" value="CYTOCHROME B5"/>
    <property type="match status" value="1"/>
</dbReference>